<dbReference type="Proteomes" id="UP000281474">
    <property type="component" value="Unassembled WGS sequence"/>
</dbReference>
<evidence type="ECO:0000313" key="3">
    <source>
        <dbReference type="Proteomes" id="UP000281474"/>
    </source>
</evidence>
<keyword evidence="2" id="KW-0489">Methyltransferase</keyword>
<dbReference type="Pfam" id="PF13679">
    <property type="entry name" value="Methyltransf_32"/>
    <property type="match status" value="1"/>
</dbReference>
<proteinExistence type="predicted"/>
<dbReference type="AlphaFoldDB" id="A0A3L8PXD1"/>
<feature type="domain" description="Methyltransferase" evidence="1">
    <location>
        <begin position="112"/>
        <end position="238"/>
    </location>
</feature>
<dbReference type="PANTHER" id="PTHR13369:SF0">
    <property type="entry name" value="GLUTATHIONE S-TRANSFERASE C-TERMINAL DOMAIN-CONTAINING PROTEIN"/>
    <property type="match status" value="1"/>
</dbReference>
<protein>
    <submittedName>
        <fullName evidence="2">Methyltransferase</fullName>
    </submittedName>
</protein>
<dbReference type="GO" id="GO:0008168">
    <property type="term" value="F:methyltransferase activity"/>
    <property type="evidence" value="ECO:0007669"/>
    <property type="project" value="UniProtKB-KW"/>
</dbReference>
<evidence type="ECO:0000259" key="1">
    <source>
        <dbReference type="Pfam" id="PF13679"/>
    </source>
</evidence>
<sequence>MFEQHFFEINRLLVKSKALWQVASFECDALPWEREFPALAKAVWSFSDEQIEELDVEHRLLVESLLPALKRDLISQGIEWELKYLCFPALKQSEETEVKEYPSRLSAGVKGRKWQQITLFSDSVMSQGSLQSSFLEWCSGKGHLGRLLAFRTNRLVTSLEWQSDLSRQGQLLSDKFKLHHQHICGDAFKEGESLLKQNQHAVALHACGDLHVELLKQASEVEVKAITIAPCCYHLIKDEEYQALSKQAKSYGLQLSKTDLRLPLQQSVIANEAKNKMRLKEMAWRLGFDSLQRQVRQRLSYLPIPTIKQAQLSGTFKDFCSWAADQKQLCLPININFEHFEQLGVHRQKLTRRIDLVAHLFRQAIEYWLLLDRCLYLQEQGYEVELSEFCHFDVTPRNKLIRANVRT</sequence>
<accession>A0A3L8PXD1</accession>
<reference evidence="2 3" key="1">
    <citation type="submission" date="2018-09" db="EMBL/GenBank/DDBJ databases">
        <title>Phylogeny of the Shewanellaceae, and recommendation for two new genera, Pseudoshewanella and Parashewanella.</title>
        <authorList>
            <person name="Wang G."/>
        </authorList>
    </citation>
    <scope>NUCLEOTIDE SEQUENCE [LARGE SCALE GENOMIC DNA]</scope>
    <source>
        <strain evidence="2 3">C51</strain>
    </source>
</reference>
<evidence type="ECO:0000313" key="2">
    <source>
        <dbReference type="EMBL" id="RLV60066.1"/>
    </source>
</evidence>
<dbReference type="GO" id="GO:0032259">
    <property type="term" value="P:methylation"/>
    <property type="evidence" value="ECO:0007669"/>
    <property type="project" value="UniProtKB-KW"/>
</dbReference>
<keyword evidence="2" id="KW-0808">Transferase</keyword>
<comment type="caution">
    <text evidence="2">The sequence shown here is derived from an EMBL/GenBank/DDBJ whole genome shotgun (WGS) entry which is preliminary data.</text>
</comment>
<dbReference type="RefSeq" id="WP_121838701.1">
    <property type="nucleotide sequence ID" value="NZ_ML014771.1"/>
</dbReference>
<gene>
    <name evidence="2" type="ORF">D5018_09075</name>
</gene>
<organism evidence="2 3">
    <name type="scientific">Parashewanella curva</name>
    <dbReference type="NCBI Taxonomy" id="2338552"/>
    <lineage>
        <taxon>Bacteria</taxon>
        <taxon>Pseudomonadati</taxon>
        <taxon>Pseudomonadota</taxon>
        <taxon>Gammaproteobacteria</taxon>
        <taxon>Alteromonadales</taxon>
        <taxon>Shewanellaceae</taxon>
        <taxon>Parashewanella</taxon>
    </lineage>
</organism>
<dbReference type="EMBL" id="QZEI01000022">
    <property type="protein sequence ID" value="RLV60066.1"/>
    <property type="molecule type" value="Genomic_DNA"/>
</dbReference>
<dbReference type="PANTHER" id="PTHR13369">
    <property type="match status" value="1"/>
</dbReference>
<keyword evidence="3" id="KW-1185">Reference proteome</keyword>
<dbReference type="OrthoDB" id="5298194at2"/>
<name>A0A3L8PXD1_9GAMM</name>
<dbReference type="InterPro" id="IPR025714">
    <property type="entry name" value="Methyltranfer_dom"/>
</dbReference>